<name>A0A6A5ZEH0_9PLEO</name>
<sequence>MRFTITIAALAAFATASPVAKPNKVALSSPESNKRDPISEVANPESYKREPEVAYPESYKEVEVLVKT</sequence>
<feature type="chain" id="PRO_5025642182" evidence="2">
    <location>
        <begin position="17"/>
        <end position="68"/>
    </location>
</feature>
<protein>
    <submittedName>
        <fullName evidence="3">Uncharacterized protein</fullName>
    </submittedName>
</protein>
<feature type="region of interest" description="Disordered" evidence="1">
    <location>
        <begin position="20"/>
        <end position="52"/>
    </location>
</feature>
<dbReference type="Proteomes" id="UP000799770">
    <property type="component" value="Unassembled WGS sequence"/>
</dbReference>
<evidence type="ECO:0000256" key="2">
    <source>
        <dbReference type="SAM" id="SignalP"/>
    </source>
</evidence>
<dbReference type="AlphaFoldDB" id="A0A6A5ZEH0"/>
<organism evidence="3 4">
    <name type="scientific">Lophiotrema nucula</name>
    <dbReference type="NCBI Taxonomy" id="690887"/>
    <lineage>
        <taxon>Eukaryota</taxon>
        <taxon>Fungi</taxon>
        <taxon>Dikarya</taxon>
        <taxon>Ascomycota</taxon>
        <taxon>Pezizomycotina</taxon>
        <taxon>Dothideomycetes</taxon>
        <taxon>Pleosporomycetidae</taxon>
        <taxon>Pleosporales</taxon>
        <taxon>Lophiotremataceae</taxon>
        <taxon>Lophiotrema</taxon>
    </lineage>
</organism>
<dbReference type="EMBL" id="ML977319">
    <property type="protein sequence ID" value="KAF2117127.1"/>
    <property type="molecule type" value="Genomic_DNA"/>
</dbReference>
<dbReference type="OrthoDB" id="3785220at2759"/>
<feature type="signal peptide" evidence="2">
    <location>
        <begin position="1"/>
        <end position="16"/>
    </location>
</feature>
<evidence type="ECO:0000256" key="1">
    <source>
        <dbReference type="SAM" id="MobiDB-lite"/>
    </source>
</evidence>
<reference evidence="3" key="1">
    <citation type="journal article" date="2020" name="Stud. Mycol.">
        <title>101 Dothideomycetes genomes: a test case for predicting lifestyles and emergence of pathogens.</title>
        <authorList>
            <person name="Haridas S."/>
            <person name="Albert R."/>
            <person name="Binder M."/>
            <person name="Bloem J."/>
            <person name="Labutti K."/>
            <person name="Salamov A."/>
            <person name="Andreopoulos B."/>
            <person name="Baker S."/>
            <person name="Barry K."/>
            <person name="Bills G."/>
            <person name="Bluhm B."/>
            <person name="Cannon C."/>
            <person name="Castanera R."/>
            <person name="Culley D."/>
            <person name="Daum C."/>
            <person name="Ezra D."/>
            <person name="Gonzalez J."/>
            <person name="Henrissat B."/>
            <person name="Kuo A."/>
            <person name="Liang C."/>
            <person name="Lipzen A."/>
            <person name="Lutzoni F."/>
            <person name="Magnuson J."/>
            <person name="Mondo S."/>
            <person name="Nolan M."/>
            <person name="Ohm R."/>
            <person name="Pangilinan J."/>
            <person name="Park H.-J."/>
            <person name="Ramirez L."/>
            <person name="Alfaro M."/>
            <person name="Sun H."/>
            <person name="Tritt A."/>
            <person name="Yoshinaga Y."/>
            <person name="Zwiers L.-H."/>
            <person name="Turgeon B."/>
            <person name="Goodwin S."/>
            <person name="Spatafora J."/>
            <person name="Crous P."/>
            <person name="Grigoriev I."/>
        </authorList>
    </citation>
    <scope>NUCLEOTIDE SEQUENCE</scope>
    <source>
        <strain evidence="3">CBS 627.86</strain>
    </source>
</reference>
<evidence type="ECO:0000313" key="3">
    <source>
        <dbReference type="EMBL" id="KAF2117127.1"/>
    </source>
</evidence>
<gene>
    <name evidence="3" type="ORF">BDV96DRAFT_644561</name>
</gene>
<keyword evidence="4" id="KW-1185">Reference proteome</keyword>
<proteinExistence type="predicted"/>
<evidence type="ECO:0000313" key="4">
    <source>
        <dbReference type="Proteomes" id="UP000799770"/>
    </source>
</evidence>
<accession>A0A6A5ZEH0</accession>
<keyword evidence="2" id="KW-0732">Signal</keyword>